<organism evidence="2 3">
    <name type="scientific">Saponaria officinalis</name>
    <name type="common">Common soapwort</name>
    <name type="synonym">Lychnis saponaria</name>
    <dbReference type="NCBI Taxonomy" id="3572"/>
    <lineage>
        <taxon>Eukaryota</taxon>
        <taxon>Viridiplantae</taxon>
        <taxon>Streptophyta</taxon>
        <taxon>Embryophyta</taxon>
        <taxon>Tracheophyta</taxon>
        <taxon>Spermatophyta</taxon>
        <taxon>Magnoliopsida</taxon>
        <taxon>eudicotyledons</taxon>
        <taxon>Gunneridae</taxon>
        <taxon>Pentapetalae</taxon>
        <taxon>Caryophyllales</taxon>
        <taxon>Caryophyllaceae</taxon>
        <taxon>Caryophylleae</taxon>
        <taxon>Saponaria</taxon>
    </lineage>
</organism>
<name>A0AAW1MXF4_SAPOF</name>
<proteinExistence type="predicted"/>
<evidence type="ECO:0000313" key="2">
    <source>
        <dbReference type="EMBL" id="KAK9750756.1"/>
    </source>
</evidence>
<sequence>MVDRITDRIRALGTKKLSYAGRVVLIKSVLNVLHNYWARIFILPKTILSKLKESPSLVAWANSGGLGFKHLHNWNVAAIAKYAWWVAKKADHLWVKWVHAYRPGYNASWSWRKICWVKDQLWPVINKFEYSIKKGYQFLYEENAQVYWFPWVKNRCLIPKHSFLIWLVVQQRLLTQDRLMHMEIIQTNLCFLCATDAESHEHLFFSCVYARKCLELLNPALDVKIPVTNVFKWWLRWRERSRFIKLLVATGVASLMYNNIMYTPCFLCQVVVNDVKNCARICVVA</sequence>
<dbReference type="PANTHER" id="PTHR33116:SF84">
    <property type="entry name" value="RNA-DIRECTED DNA POLYMERASE"/>
    <property type="match status" value="1"/>
</dbReference>
<evidence type="ECO:0000313" key="3">
    <source>
        <dbReference type="Proteomes" id="UP001443914"/>
    </source>
</evidence>
<feature type="domain" description="Reverse transcriptase zinc-binding" evidence="1">
    <location>
        <begin position="130"/>
        <end position="212"/>
    </location>
</feature>
<keyword evidence="3" id="KW-1185">Reference proteome</keyword>
<comment type="caution">
    <text evidence="2">The sequence shown here is derived from an EMBL/GenBank/DDBJ whole genome shotgun (WGS) entry which is preliminary data.</text>
</comment>
<dbReference type="PANTHER" id="PTHR33116">
    <property type="entry name" value="REVERSE TRANSCRIPTASE ZINC-BINDING DOMAIN-CONTAINING PROTEIN-RELATED-RELATED"/>
    <property type="match status" value="1"/>
</dbReference>
<dbReference type="EMBL" id="JBDFQZ010000002">
    <property type="protein sequence ID" value="KAK9750756.1"/>
    <property type="molecule type" value="Genomic_DNA"/>
</dbReference>
<dbReference type="Proteomes" id="UP001443914">
    <property type="component" value="Unassembled WGS sequence"/>
</dbReference>
<gene>
    <name evidence="2" type="ORF">RND81_02G219400</name>
</gene>
<dbReference type="Pfam" id="PF13966">
    <property type="entry name" value="zf-RVT"/>
    <property type="match status" value="1"/>
</dbReference>
<dbReference type="AlphaFoldDB" id="A0AAW1MXF4"/>
<evidence type="ECO:0000259" key="1">
    <source>
        <dbReference type="Pfam" id="PF13966"/>
    </source>
</evidence>
<protein>
    <recommendedName>
        <fullName evidence="1">Reverse transcriptase zinc-binding domain-containing protein</fullName>
    </recommendedName>
</protein>
<dbReference type="InterPro" id="IPR026960">
    <property type="entry name" value="RVT-Znf"/>
</dbReference>
<accession>A0AAW1MXF4</accession>
<reference evidence="2" key="1">
    <citation type="submission" date="2024-03" db="EMBL/GenBank/DDBJ databases">
        <title>WGS assembly of Saponaria officinalis var. Norfolk2.</title>
        <authorList>
            <person name="Jenkins J."/>
            <person name="Shu S."/>
            <person name="Grimwood J."/>
            <person name="Barry K."/>
            <person name="Goodstein D."/>
            <person name="Schmutz J."/>
            <person name="Leebens-Mack J."/>
            <person name="Osbourn A."/>
        </authorList>
    </citation>
    <scope>NUCLEOTIDE SEQUENCE [LARGE SCALE GENOMIC DNA]</scope>
    <source>
        <strain evidence="2">JIC</strain>
    </source>
</reference>